<feature type="region of interest" description="Disordered" evidence="4">
    <location>
        <begin position="378"/>
        <end position="476"/>
    </location>
</feature>
<evidence type="ECO:0000256" key="3">
    <source>
        <dbReference type="ARBA" id="ARBA00023242"/>
    </source>
</evidence>
<dbReference type="GO" id="GO:0051306">
    <property type="term" value="P:mitotic sister chromatid separation"/>
    <property type="evidence" value="ECO:0007669"/>
    <property type="project" value="TreeGrafter"/>
</dbReference>
<dbReference type="GO" id="GO:0010032">
    <property type="term" value="P:meiotic chromosome condensation"/>
    <property type="evidence" value="ECO:0007669"/>
    <property type="project" value="TreeGrafter"/>
</dbReference>
<name>A0AAW1Q2M5_9CHLO</name>
<accession>A0AAW1Q2M5</accession>
<dbReference type="GO" id="GO:0005634">
    <property type="term" value="C:nucleus"/>
    <property type="evidence" value="ECO:0007669"/>
    <property type="project" value="UniProtKB-SubCell"/>
</dbReference>
<protein>
    <recommendedName>
        <fullName evidence="9">Condensin-2 complex subunit H2</fullName>
    </recommendedName>
</protein>
<dbReference type="InterPro" id="IPR031737">
    <property type="entry name" value="CNDH2_C"/>
</dbReference>
<evidence type="ECO:0000313" key="8">
    <source>
        <dbReference type="Proteomes" id="UP001465755"/>
    </source>
</evidence>
<sequence>MGTLSQTSEDSRFSHLTQPIRDLAANWDVDVASELEDYLETLEEVTFAFEGGPTLNFAEAALVIQGSASIYSRKVDFLRDLVYQALDFLTQRKQKDQRRKAQENVEDEDFADDEEQFLNLDDTLEEGVNIDLEDIEVVVQTPAVRIPAALLALEDAGIGDGNGDAGSFQIKRCCVHKSGALLLEARDGSRLDEFLRPMDEASCAPDHTADEAPFAGGGGADHGPADDDAAPQDYDGHGMDCGGGDSDGDHNELPAYDEMDAGPMQDEREQAGNAVGQQPTWLEGAQAGDSLREPEGNQQEQPASPVWDPFAPLDPNDPGDLPIRPYRRARKRRGKQKACQKAAPALEGLLAGIPGFRGLGPLNVLSFPEFEYALKRNKQQEGVSGKSRQQRRGQGTGPKPAALSAFTREDAAASMTHGGDHDEEDGYGDDGPPPDAAGLQSDGDADDFGPPDMGGQGEDDWGAEGDVQPPLWYPSGLDDAEAALSMAQQEEVTYEDICRAHIEEFIAAAAAAETQTALGTRVSDWRTKIAPALEEQEDRQEFDMRAVGAELLKRMQDLSMADELQSATEPLQVQEMSFDQIAGAPASWQVARNFSALLQLVNAGNVGIVKGPEDSVSADADAGSGQPLEDPPFRLRLLCLVPADQCFKDLAFASQQPATEDEESQQPLLSLDPDPLQPSNRPASKPTGKSAGKAQPAKRRRKAA</sequence>
<evidence type="ECO:0000313" key="7">
    <source>
        <dbReference type="EMBL" id="KAK9815026.1"/>
    </source>
</evidence>
<comment type="subcellular location">
    <subcellularLocation>
        <location evidence="1">Nucleus</location>
    </subcellularLocation>
</comment>
<evidence type="ECO:0000256" key="4">
    <source>
        <dbReference type="SAM" id="MobiDB-lite"/>
    </source>
</evidence>
<feature type="compositionally biased region" description="Low complexity" evidence="4">
    <location>
        <begin position="665"/>
        <end position="679"/>
    </location>
</feature>
<dbReference type="GO" id="GO:0003682">
    <property type="term" value="F:chromatin binding"/>
    <property type="evidence" value="ECO:0007669"/>
    <property type="project" value="TreeGrafter"/>
</dbReference>
<evidence type="ECO:0000259" key="6">
    <source>
        <dbReference type="Pfam" id="PF16858"/>
    </source>
</evidence>
<feature type="domain" description="Condensin II complex subunit H2 N-terminal" evidence="5">
    <location>
        <begin position="11"/>
        <end position="123"/>
    </location>
</feature>
<feature type="region of interest" description="Disordered" evidence="4">
    <location>
        <begin position="288"/>
        <end position="339"/>
    </location>
</feature>
<evidence type="ECO:0000256" key="2">
    <source>
        <dbReference type="ARBA" id="ARBA00007844"/>
    </source>
</evidence>
<dbReference type="PANTHER" id="PTHR14324:SF3">
    <property type="entry name" value="CONDENSIN-2 COMPLEX SUBUNIT H2"/>
    <property type="match status" value="1"/>
</dbReference>
<dbReference type="Pfam" id="PF16858">
    <property type="entry name" value="CNDH2_C"/>
    <property type="match status" value="1"/>
</dbReference>
<dbReference type="AlphaFoldDB" id="A0AAW1Q2M5"/>
<evidence type="ECO:0000256" key="1">
    <source>
        <dbReference type="ARBA" id="ARBA00004123"/>
    </source>
</evidence>
<feature type="domain" description="Condensin-2 complex subunit H2 C-terminal" evidence="6">
    <location>
        <begin position="493"/>
        <end position="615"/>
    </location>
</feature>
<organism evidence="7 8">
    <name type="scientific">Symbiochloris irregularis</name>
    <dbReference type="NCBI Taxonomy" id="706552"/>
    <lineage>
        <taxon>Eukaryota</taxon>
        <taxon>Viridiplantae</taxon>
        <taxon>Chlorophyta</taxon>
        <taxon>core chlorophytes</taxon>
        <taxon>Trebouxiophyceae</taxon>
        <taxon>Trebouxiales</taxon>
        <taxon>Trebouxiaceae</taxon>
        <taxon>Symbiochloris</taxon>
    </lineage>
</organism>
<keyword evidence="8" id="KW-1185">Reference proteome</keyword>
<evidence type="ECO:0000259" key="5">
    <source>
        <dbReference type="Pfam" id="PF06278"/>
    </source>
</evidence>
<comment type="similarity">
    <text evidence="2">Belongs to the CND2 H2 (condensin-2 subunit 2) family.</text>
</comment>
<comment type="caution">
    <text evidence="7">The sequence shown here is derived from an EMBL/GenBank/DDBJ whole genome shotgun (WGS) entry which is preliminary data.</text>
</comment>
<feature type="region of interest" description="Disordered" evidence="4">
    <location>
        <begin position="202"/>
        <end position="259"/>
    </location>
</feature>
<dbReference type="Proteomes" id="UP001465755">
    <property type="component" value="Unassembled WGS sequence"/>
</dbReference>
<dbReference type="InterPro" id="IPR009378">
    <property type="entry name" value="H2_N"/>
</dbReference>
<gene>
    <name evidence="7" type="ORF">WJX73_005192</name>
</gene>
<evidence type="ECO:0008006" key="9">
    <source>
        <dbReference type="Google" id="ProtNLM"/>
    </source>
</evidence>
<dbReference type="EMBL" id="JALJOQ010000001">
    <property type="protein sequence ID" value="KAK9815026.1"/>
    <property type="molecule type" value="Genomic_DNA"/>
</dbReference>
<feature type="compositionally biased region" description="Basic residues" evidence="4">
    <location>
        <begin position="325"/>
        <end position="338"/>
    </location>
</feature>
<reference evidence="7 8" key="1">
    <citation type="journal article" date="2024" name="Nat. Commun.">
        <title>Phylogenomics reveals the evolutionary origins of lichenization in chlorophyte algae.</title>
        <authorList>
            <person name="Puginier C."/>
            <person name="Libourel C."/>
            <person name="Otte J."/>
            <person name="Skaloud P."/>
            <person name="Haon M."/>
            <person name="Grisel S."/>
            <person name="Petersen M."/>
            <person name="Berrin J.G."/>
            <person name="Delaux P.M."/>
            <person name="Dal Grande F."/>
            <person name="Keller J."/>
        </authorList>
    </citation>
    <scope>NUCLEOTIDE SEQUENCE [LARGE SCALE GENOMIC DNA]</scope>
    <source>
        <strain evidence="7 8">SAG 2036</strain>
    </source>
</reference>
<feature type="region of interest" description="Disordered" evidence="4">
    <location>
        <begin position="654"/>
        <end position="704"/>
    </location>
</feature>
<dbReference type="PANTHER" id="PTHR14324">
    <property type="entry name" value="CONDENSIN-2 COMPLEX SUBUNIT H2"/>
    <property type="match status" value="1"/>
</dbReference>
<keyword evidence="3" id="KW-0539">Nucleus</keyword>
<dbReference type="Pfam" id="PF06278">
    <property type="entry name" value="CNDH2_N"/>
    <property type="match status" value="1"/>
</dbReference>
<dbReference type="GO" id="GO:0000796">
    <property type="term" value="C:condensin complex"/>
    <property type="evidence" value="ECO:0007669"/>
    <property type="project" value="TreeGrafter"/>
</dbReference>
<proteinExistence type="inferred from homology"/>
<dbReference type="InterPro" id="IPR031739">
    <property type="entry name" value="Ncaph2"/>
</dbReference>